<reference evidence="10" key="1">
    <citation type="submission" date="2020-03" db="EMBL/GenBank/DDBJ databases">
        <title>Draft Genome Sequence of Cylindrodendrum hubeiense.</title>
        <authorList>
            <person name="Buettner E."/>
            <person name="Kellner H."/>
        </authorList>
    </citation>
    <scope>NUCLEOTIDE SEQUENCE</scope>
    <source>
        <strain evidence="10">IHI 201604</strain>
    </source>
</reference>
<feature type="transmembrane region" description="Helical" evidence="9">
    <location>
        <begin position="515"/>
        <end position="537"/>
    </location>
</feature>
<dbReference type="PANTHER" id="PTHR43791:SF13">
    <property type="entry name" value="MAJOR FACILITATOR SUPERFAMILY (MFS) PROFILE DOMAIN-CONTAINING PROTEIN"/>
    <property type="match status" value="1"/>
</dbReference>
<evidence type="ECO:0000313" key="11">
    <source>
        <dbReference type="Proteomes" id="UP000722485"/>
    </source>
</evidence>
<comment type="subcellular location">
    <subcellularLocation>
        <location evidence="1">Membrane</location>
        <topology evidence="1">Multi-pass membrane protein</topology>
    </subcellularLocation>
</comment>
<evidence type="ECO:0000313" key="10">
    <source>
        <dbReference type="EMBL" id="KAF7548542.1"/>
    </source>
</evidence>
<keyword evidence="11" id="KW-1185">Reference proteome</keyword>
<dbReference type="Proteomes" id="UP000722485">
    <property type="component" value="Unassembled WGS sequence"/>
</dbReference>
<dbReference type="GO" id="GO:0022857">
    <property type="term" value="F:transmembrane transporter activity"/>
    <property type="evidence" value="ECO:0007669"/>
    <property type="project" value="InterPro"/>
</dbReference>
<evidence type="ECO:0000256" key="5">
    <source>
        <dbReference type="ARBA" id="ARBA00022989"/>
    </source>
</evidence>
<dbReference type="SUPFAM" id="SSF103506">
    <property type="entry name" value="Mitochondrial carrier"/>
    <property type="match status" value="1"/>
</dbReference>
<feature type="transmembrane region" description="Helical" evidence="9">
    <location>
        <begin position="484"/>
        <end position="503"/>
    </location>
</feature>
<feature type="transmembrane region" description="Helical" evidence="9">
    <location>
        <begin position="585"/>
        <end position="603"/>
    </location>
</feature>
<evidence type="ECO:0000256" key="8">
    <source>
        <dbReference type="PROSITE-ProRule" id="PRU00282"/>
    </source>
</evidence>
<evidence type="ECO:0000256" key="7">
    <source>
        <dbReference type="ARBA" id="ARBA00023180"/>
    </source>
</evidence>
<keyword evidence="4" id="KW-0496">Mitochondrion</keyword>
<feature type="repeat" description="Solcar" evidence="8">
    <location>
        <begin position="220"/>
        <end position="302"/>
    </location>
</feature>
<dbReference type="InterPro" id="IPR018108">
    <property type="entry name" value="MCP_transmembrane"/>
</dbReference>
<evidence type="ECO:0000256" key="3">
    <source>
        <dbReference type="ARBA" id="ARBA00022692"/>
    </source>
</evidence>
<dbReference type="SUPFAM" id="SSF103473">
    <property type="entry name" value="MFS general substrate transporter"/>
    <property type="match status" value="1"/>
</dbReference>
<feature type="transmembrane region" description="Helical" evidence="9">
    <location>
        <begin position="721"/>
        <end position="743"/>
    </location>
</feature>
<dbReference type="InterPro" id="IPR011701">
    <property type="entry name" value="MFS"/>
</dbReference>
<dbReference type="InterPro" id="IPR036259">
    <property type="entry name" value="MFS_trans_sf"/>
</dbReference>
<gene>
    <name evidence="10" type="ORF">G7Z17_g6993</name>
</gene>
<evidence type="ECO:0000256" key="2">
    <source>
        <dbReference type="ARBA" id="ARBA00022448"/>
    </source>
</evidence>
<keyword evidence="3 8" id="KW-0812">Transmembrane</keyword>
<dbReference type="Pfam" id="PF07690">
    <property type="entry name" value="MFS_1"/>
    <property type="match status" value="1"/>
</dbReference>
<dbReference type="PROSITE" id="PS50920">
    <property type="entry name" value="SOLCAR"/>
    <property type="match status" value="3"/>
</dbReference>
<feature type="repeat" description="Solcar" evidence="8">
    <location>
        <begin position="31"/>
        <end position="121"/>
    </location>
</feature>
<protein>
    <submittedName>
        <fullName evidence="10">Uncharacterized protein</fullName>
    </submittedName>
</protein>
<sequence>MTTIVEAQVPATALVLKHQIRPVEKSKKQVITPAISLAAGAVAGAVEATITYPFEFAKTRTQLNRNLGPGTVVSKNPFAVISQTARQDGFRAIYTGCSTLILGTACKAGVRFLSFDAIKNQLVDSNGKLSPGRGILAGMMAGAIESVAVVTPTERIKTALRFNGGLHALRTILTERGIRGIYRGLLSTTLKQSATSAVRMGSYNILKEAVSSRTSAKNAKNPLVTFGMGAAAGIITVYATQPFDTIKTRAQGAQGATTVQAFKDILRDGGIKTFWSGSSMRLGRLVLSGGIVFTLQVCALPELQTKAAKTLAMTVPDVPPNPDSDQASVANEKVDGAQCIEVVPTREGTVVSPLEIQARFDLLRDLGPERMAELNKSVVKKIDWHMMPCVTLMFLMNYLDRINVSNARLAGLQEDLHMSDTVWNTGISTFYVGYLIGQLPGNLLMAKTNPRWFLPTCMLLWSAGTILTSSWYTKEESPFRMAIWHAGNTISNIISGFLAAGILEHMDGVAGLHAWQWFFLIEGIVSIIIALVSYIFLPSWPNDTKFLTEEEREMAQYRILVSNGGRDEGVGGTWDGVKDAVRDPFTWFFCLMHFALITAQSFKDFLPSAPPYAIAYISACAIAWSCGHFQESTWHVVIPIIFSAAGCGILIGTINVAARYIGIILLISGTYSGLNLQLSWETTVVPAPRAKKAALIAIANCISQVSHWFSPYFYPTSQEPFYRMAGGLLLLGCALTIVSAFLVKWRAKRLNNDLDAAEGWTPNSGAEKGWRYKH</sequence>
<keyword evidence="4" id="KW-0999">Mitochondrion inner membrane</keyword>
<comment type="caution">
    <text evidence="10">The sequence shown here is derived from an EMBL/GenBank/DDBJ whole genome shotgun (WGS) entry which is preliminary data.</text>
</comment>
<dbReference type="Gene3D" id="1.20.1250.20">
    <property type="entry name" value="MFS general substrate transporter like domains"/>
    <property type="match status" value="2"/>
</dbReference>
<feature type="repeat" description="Solcar" evidence="8">
    <location>
        <begin position="129"/>
        <end position="209"/>
    </location>
</feature>
<dbReference type="OrthoDB" id="2250022at2759"/>
<dbReference type="InterPro" id="IPR023395">
    <property type="entry name" value="MCP_dom_sf"/>
</dbReference>
<proteinExistence type="predicted"/>
<feature type="transmembrane region" description="Helical" evidence="9">
    <location>
        <begin position="609"/>
        <end position="627"/>
    </location>
</feature>
<organism evidence="10 11">
    <name type="scientific">Cylindrodendrum hubeiense</name>
    <dbReference type="NCBI Taxonomy" id="595255"/>
    <lineage>
        <taxon>Eukaryota</taxon>
        <taxon>Fungi</taxon>
        <taxon>Dikarya</taxon>
        <taxon>Ascomycota</taxon>
        <taxon>Pezizomycotina</taxon>
        <taxon>Sordariomycetes</taxon>
        <taxon>Hypocreomycetidae</taxon>
        <taxon>Hypocreales</taxon>
        <taxon>Nectriaceae</taxon>
        <taxon>Cylindrodendrum</taxon>
    </lineage>
</organism>
<dbReference type="Gene3D" id="1.50.40.10">
    <property type="entry name" value="Mitochondrial carrier domain"/>
    <property type="match status" value="1"/>
</dbReference>
<accession>A0A9P5H9W4</accession>
<keyword evidence="7" id="KW-0325">Glycoprotein</keyword>
<name>A0A9P5H9W4_9HYPO</name>
<dbReference type="AlphaFoldDB" id="A0A9P5H9W4"/>
<keyword evidence="2" id="KW-0813">Transport</keyword>
<dbReference type="Pfam" id="PF00153">
    <property type="entry name" value="Mito_carr"/>
    <property type="match status" value="3"/>
</dbReference>
<evidence type="ECO:0000256" key="6">
    <source>
        <dbReference type="ARBA" id="ARBA00023136"/>
    </source>
</evidence>
<dbReference type="GO" id="GO:0016020">
    <property type="term" value="C:membrane"/>
    <property type="evidence" value="ECO:0007669"/>
    <property type="project" value="UniProtKB-SubCell"/>
</dbReference>
<keyword evidence="5 9" id="KW-1133">Transmembrane helix</keyword>
<dbReference type="EMBL" id="JAANBB010000145">
    <property type="protein sequence ID" value="KAF7548542.1"/>
    <property type="molecule type" value="Genomic_DNA"/>
</dbReference>
<feature type="transmembrane region" description="Helical" evidence="9">
    <location>
        <begin position="452"/>
        <end position="472"/>
    </location>
</feature>
<dbReference type="PANTHER" id="PTHR43791">
    <property type="entry name" value="PERMEASE-RELATED"/>
    <property type="match status" value="1"/>
</dbReference>
<evidence type="ECO:0000256" key="1">
    <source>
        <dbReference type="ARBA" id="ARBA00004141"/>
    </source>
</evidence>
<feature type="transmembrane region" description="Helical" evidence="9">
    <location>
        <begin position="634"/>
        <end position="654"/>
    </location>
</feature>
<evidence type="ECO:0000256" key="4">
    <source>
        <dbReference type="ARBA" id="ARBA00022792"/>
    </source>
</evidence>
<evidence type="ECO:0000256" key="9">
    <source>
        <dbReference type="SAM" id="Phobius"/>
    </source>
</evidence>
<keyword evidence="6 8" id="KW-0472">Membrane</keyword>